<dbReference type="InterPro" id="IPR036291">
    <property type="entry name" value="NAD(P)-bd_dom_sf"/>
</dbReference>
<dbReference type="InterPro" id="IPR002347">
    <property type="entry name" value="SDR_fam"/>
</dbReference>
<dbReference type="Proteomes" id="UP001331936">
    <property type="component" value="Unassembled WGS sequence"/>
</dbReference>
<dbReference type="Gene3D" id="3.40.50.720">
    <property type="entry name" value="NAD(P)-binding Rossmann-like Domain"/>
    <property type="match status" value="1"/>
</dbReference>
<sequence>MSNSTPSPAGSVVVFGGRSEIGVEIAVRLAPGRTVVLAARRAGDLDEPVARVRAAGAVAVHPVEFDADALDTHTAVLDEITAAYGPIDIAVLAFGVLGEQGRAETDAAHAIAIVHTDYLAQVALLTHLAQRLRAQGRGRLVVFSSVAVWRVRRA</sequence>
<name>A0ABU7JZ98_9NOCA</name>
<comment type="caution">
    <text evidence="3">The sequence shown here is derived from an EMBL/GenBank/DDBJ whole genome shotgun (WGS) entry which is preliminary data.</text>
</comment>
<gene>
    <name evidence="3" type="ORF">Q8814_25075</name>
</gene>
<dbReference type="PANTHER" id="PTHR43669:SF6">
    <property type="entry name" value="DECAPRENYLPHOSPHORYL-2-KETO-BETA-D-ERYTHRO-PENTOSE REDUCTASE"/>
    <property type="match status" value="1"/>
</dbReference>
<organism evidence="3 4">
    <name type="scientific">Rhodococcus chondri</name>
    <dbReference type="NCBI Taxonomy" id="3065941"/>
    <lineage>
        <taxon>Bacteria</taxon>
        <taxon>Bacillati</taxon>
        <taxon>Actinomycetota</taxon>
        <taxon>Actinomycetes</taxon>
        <taxon>Mycobacteriales</taxon>
        <taxon>Nocardiaceae</taxon>
        <taxon>Rhodococcus</taxon>
    </lineage>
</organism>
<accession>A0ABU7JZ98</accession>
<keyword evidence="2" id="KW-0560">Oxidoreductase</keyword>
<evidence type="ECO:0000313" key="3">
    <source>
        <dbReference type="EMBL" id="MEE2035340.1"/>
    </source>
</evidence>
<dbReference type="EMBL" id="JAUZMZ010000287">
    <property type="protein sequence ID" value="MEE2035340.1"/>
    <property type="molecule type" value="Genomic_DNA"/>
</dbReference>
<evidence type="ECO:0000256" key="1">
    <source>
        <dbReference type="ARBA" id="ARBA00006484"/>
    </source>
</evidence>
<feature type="non-terminal residue" evidence="3">
    <location>
        <position position="154"/>
    </location>
</feature>
<evidence type="ECO:0000256" key="2">
    <source>
        <dbReference type="ARBA" id="ARBA00023002"/>
    </source>
</evidence>
<dbReference type="RefSeq" id="WP_330154665.1">
    <property type="nucleotide sequence ID" value="NZ_JAUZMZ010000287.1"/>
</dbReference>
<proteinExistence type="inferred from homology"/>
<dbReference type="Pfam" id="PF00106">
    <property type="entry name" value="adh_short"/>
    <property type="match status" value="1"/>
</dbReference>
<reference evidence="3 4" key="1">
    <citation type="submission" date="2023-08" db="EMBL/GenBank/DDBJ databases">
        <authorList>
            <person name="Girao M."/>
            <person name="Carvalho M.F."/>
        </authorList>
    </citation>
    <scope>NUCLEOTIDE SEQUENCE [LARGE SCALE GENOMIC DNA]</scope>
    <source>
        <strain evidence="3 4">CC-R104</strain>
    </source>
</reference>
<keyword evidence="4" id="KW-1185">Reference proteome</keyword>
<protein>
    <submittedName>
        <fullName evidence="3">SDR family NAD(P)-dependent oxidoreductase</fullName>
    </submittedName>
</protein>
<comment type="similarity">
    <text evidence="1">Belongs to the short-chain dehydrogenases/reductases (SDR) family.</text>
</comment>
<dbReference type="PANTHER" id="PTHR43669">
    <property type="entry name" value="5-KETO-D-GLUCONATE 5-REDUCTASE"/>
    <property type="match status" value="1"/>
</dbReference>
<evidence type="ECO:0000313" key="4">
    <source>
        <dbReference type="Proteomes" id="UP001331936"/>
    </source>
</evidence>
<dbReference type="SUPFAM" id="SSF51735">
    <property type="entry name" value="NAD(P)-binding Rossmann-fold domains"/>
    <property type="match status" value="1"/>
</dbReference>